<organism evidence="5">
    <name type="scientific">Cacopsylla melanoneura</name>
    <dbReference type="NCBI Taxonomy" id="428564"/>
    <lineage>
        <taxon>Eukaryota</taxon>
        <taxon>Metazoa</taxon>
        <taxon>Ecdysozoa</taxon>
        <taxon>Arthropoda</taxon>
        <taxon>Hexapoda</taxon>
        <taxon>Insecta</taxon>
        <taxon>Pterygota</taxon>
        <taxon>Neoptera</taxon>
        <taxon>Paraneoptera</taxon>
        <taxon>Hemiptera</taxon>
        <taxon>Sternorrhyncha</taxon>
        <taxon>Psylloidea</taxon>
        <taxon>Psyllidae</taxon>
        <taxon>Psyllinae</taxon>
        <taxon>Cacopsylla</taxon>
    </lineage>
</organism>
<feature type="domain" description="AAA+ ATPase" evidence="4">
    <location>
        <begin position="33"/>
        <end position="204"/>
    </location>
</feature>
<dbReference type="InterPro" id="IPR027417">
    <property type="entry name" value="P-loop_NTPase"/>
</dbReference>
<dbReference type="InterPro" id="IPR003593">
    <property type="entry name" value="AAA+_ATPase"/>
</dbReference>
<evidence type="ECO:0000256" key="2">
    <source>
        <dbReference type="ARBA" id="ARBA00022801"/>
    </source>
</evidence>
<dbReference type="PANTHER" id="PTHR43146:SF1">
    <property type="entry name" value="CANCER-RELATED NUCLEOSIDE-TRIPHOSPHATASE"/>
    <property type="match status" value="1"/>
</dbReference>
<dbReference type="InterPro" id="IPR004948">
    <property type="entry name" value="Nuc-triphosphatase_THEP1"/>
</dbReference>
<dbReference type="HAMAP" id="MF_00796">
    <property type="entry name" value="NTPase_1"/>
    <property type="match status" value="1"/>
</dbReference>
<name>A0A8D8S634_9HEMI</name>
<dbReference type="SMART" id="SM00382">
    <property type="entry name" value="AAA"/>
    <property type="match status" value="1"/>
</dbReference>
<evidence type="ECO:0000256" key="1">
    <source>
        <dbReference type="ARBA" id="ARBA00022741"/>
    </source>
</evidence>
<dbReference type="PANTHER" id="PTHR43146">
    <property type="entry name" value="CANCER-RELATED NUCLEOSIDE-TRIPHOSPHATASE"/>
    <property type="match status" value="1"/>
</dbReference>
<dbReference type="GO" id="GO:0017111">
    <property type="term" value="F:ribonucleoside triphosphate phosphatase activity"/>
    <property type="evidence" value="ECO:0007669"/>
    <property type="project" value="InterPro"/>
</dbReference>
<accession>A0A8D8S634</accession>
<evidence type="ECO:0000256" key="3">
    <source>
        <dbReference type="ARBA" id="ARBA00022840"/>
    </source>
</evidence>
<dbReference type="SUPFAM" id="SSF52540">
    <property type="entry name" value="P-loop containing nucleoside triphosphate hydrolases"/>
    <property type="match status" value="1"/>
</dbReference>
<dbReference type="Gene3D" id="3.40.50.300">
    <property type="entry name" value="P-loop containing nucleotide triphosphate hydrolases"/>
    <property type="match status" value="1"/>
</dbReference>
<dbReference type="AlphaFoldDB" id="A0A8D8S634"/>
<proteinExistence type="inferred from homology"/>
<dbReference type="Pfam" id="PF03266">
    <property type="entry name" value="NTPase_1"/>
    <property type="match status" value="1"/>
</dbReference>
<dbReference type="NCBIfam" id="NF010248">
    <property type="entry name" value="PRK13695.1"/>
    <property type="match status" value="1"/>
</dbReference>
<keyword evidence="2" id="KW-0378">Hydrolase</keyword>
<protein>
    <submittedName>
        <fullName evidence="5">Cancer-related nucleoside-triphosphatase homolog</fullName>
    </submittedName>
</protein>
<evidence type="ECO:0000313" key="5">
    <source>
        <dbReference type="EMBL" id="CAG6663954.1"/>
    </source>
</evidence>
<dbReference type="CDD" id="cd19482">
    <property type="entry name" value="RecA-like_Thep1"/>
    <property type="match status" value="1"/>
</dbReference>
<keyword evidence="1" id="KW-0547">Nucleotide-binding</keyword>
<dbReference type="GO" id="GO:0005524">
    <property type="term" value="F:ATP binding"/>
    <property type="evidence" value="ECO:0007669"/>
    <property type="project" value="UniProtKB-KW"/>
</dbReference>
<keyword evidence="3" id="KW-0067">ATP-binding</keyword>
<reference evidence="5" key="1">
    <citation type="submission" date="2021-05" db="EMBL/GenBank/DDBJ databases">
        <authorList>
            <person name="Alioto T."/>
            <person name="Alioto T."/>
            <person name="Gomez Garrido J."/>
        </authorList>
    </citation>
    <scope>NUCLEOTIDE SEQUENCE</scope>
</reference>
<sequence length="212" mass="23323">MLGQYCVVIFVQCISCLSMLCFCLDIMSGTTIKRNIILLTGDPGCGKTTLVQKVYQALLTSQVKVEGFYTSEVRAGGQRSGFDVVLLNDGGRGPLARVASTVPGPKVGKYTVDLKSFESLVQPILTPEKLKVCQVLILDEIGKMELFSKQFESSIQRIFQTSQVILATVPTRGSYLVEQLKTQAGSNLIQVHHGNRDILVEEIKNKLLLQIK</sequence>
<dbReference type="EMBL" id="HBUF01206343">
    <property type="protein sequence ID" value="CAG6663954.1"/>
    <property type="molecule type" value="Transcribed_RNA"/>
</dbReference>
<evidence type="ECO:0000259" key="4">
    <source>
        <dbReference type="SMART" id="SM00382"/>
    </source>
</evidence>